<comment type="caution">
    <text evidence="2">The sequence shown here is derived from an EMBL/GenBank/DDBJ whole genome shotgun (WGS) entry which is preliminary data.</text>
</comment>
<proteinExistence type="predicted"/>
<accession>X6LXM5</accession>
<reference evidence="2 3" key="1">
    <citation type="journal article" date="2013" name="Curr. Biol.">
        <title>The Genome of the Foraminiferan Reticulomyxa filosa.</title>
        <authorList>
            <person name="Glockner G."/>
            <person name="Hulsmann N."/>
            <person name="Schleicher M."/>
            <person name="Noegel A.A."/>
            <person name="Eichinger L."/>
            <person name="Gallinger C."/>
            <person name="Pawlowski J."/>
            <person name="Sierra R."/>
            <person name="Euteneuer U."/>
            <person name="Pillet L."/>
            <person name="Moustafa A."/>
            <person name="Platzer M."/>
            <person name="Groth M."/>
            <person name="Szafranski K."/>
            <person name="Schliwa M."/>
        </authorList>
    </citation>
    <scope>NUCLEOTIDE SEQUENCE [LARGE SCALE GENOMIC DNA]</scope>
</reference>
<protein>
    <submittedName>
        <fullName evidence="2">Uncharacterized protein</fullName>
    </submittedName>
</protein>
<organism evidence="2 3">
    <name type="scientific">Reticulomyxa filosa</name>
    <dbReference type="NCBI Taxonomy" id="46433"/>
    <lineage>
        <taxon>Eukaryota</taxon>
        <taxon>Sar</taxon>
        <taxon>Rhizaria</taxon>
        <taxon>Retaria</taxon>
        <taxon>Foraminifera</taxon>
        <taxon>Monothalamids</taxon>
        <taxon>Reticulomyxidae</taxon>
        <taxon>Reticulomyxa</taxon>
    </lineage>
</organism>
<feature type="compositionally biased region" description="Polar residues" evidence="1">
    <location>
        <begin position="77"/>
        <end position="93"/>
    </location>
</feature>
<feature type="compositionally biased region" description="Basic and acidic residues" evidence="1">
    <location>
        <begin position="1"/>
        <end position="18"/>
    </location>
</feature>
<feature type="non-terminal residue" evidence="2">
    <location>
        <position position="1"/>
    </location>
</feature>
<feature type="compositionally biased region" description="Low complexity" evidence="1">
    <location>
        <begin position="46"/>
        <end position="69"/>
    </location>
</feature>
<dbReference type="AlphaFoldDB" id="X6LXM5"/>
<dbReference type="EMBL" id="ASPP01027701">
    <property type="protein sequence ID" value="ETO05872.1"/>
    <property type="molecule type" value="Genomic_DNA"/>
</dbReference>
<keyword evidence="3" id="KW-1185">Reference proteome</keyword>
<name>X6LXM5_RETFI</name>
<evidence type="ECO:0000313" key="2">
    <source>
        <dbReference type="EMBL" id="ETO05872.1"/>
    </source>
</evidence>
<evidence type="ECO:0000256" key="1">
    <source>
        <dbReference type="SAM" id="MobiDB-lite"/>
    </source>
</evidence>
<feature type="region of interest" description="Disordered" evidence="1">
    <location>
        <begin position="1"/>
        <end position="93"/>
    </location>
</feature>
<sequence length="118" mass="12702">KKKSEERGEGGRDSKDEEQLNYQYPYIAGQLIDENNEANGTDNDKSNINVNGSSNGNSSGGSSSTSNANLVQKHGETNTNKSHNPMGSCSGRNNTILTELDKCIECNLMYLPPSTKTG</sequence>
<gene>
    <name evidence="2" type="ORF">RFI_31524</name>
</gene>
<dbReference type="Proteomes" id="UP000023152">
    <property type="component" value="Unassembled WGS sequence"/>
</dbReference>
<evidence type="ECO:0000313" key="3">
    <source>
        <dbReference type="Proteomes" id="UP000023152"/>
    </source>
</evidence>